<sequence length="480" mass="55272">MAVPQGIASVYIWITSLCDDSLLLVSCKHLVQFSIPWSPGPEAAQPRPSNSSSLRTMPRRTYIPTLAVVIITITILFLFSSFTQSRQSWRHLPQQVHPGQHVGEEDAKMTHGNGVASKGTATDPDYVNWNPRPLFKQGTSMPPGHNYTSMLVIAKTREENVDWILHELPDQPVAAYVADDPNAPMHAPKNKGHEVMVYLSWIIDNYDNLPDVTMFMHAHQIAWHNDALLDSDARLLITRLSRPRVWREGFVNMRCTWHPGCPDWIHPGKTEMDPFKEEEHLIAKSWSELFPLDEVPTVLATPCCAQFALSRDRIQARPYAQYLWYRDWLFNSRLPDHLSGRMWEYVWQFVFTGSNVYCPKEHLCFCDQYGTCFGSEEIYADFIALATELSDREGDVNHWREQKSRYEEYQSLSEEERANYSPSEGVPEEPDEEKLAKLQKVIDRLKPLLEKMKADAEERGKDPENRALEAGREWHEGDGF</sequence>
<feature type="region of interest" description="Disordered" evidence="1">
    <location>
        <begin position="452"/>
        <end position="480"/>
    </location>
</feature>
<dbReference type="STRING" id="985895.E4ZSS4"/>
<keyword evidence="2" id="KW-0472">Membrane</keyword>
<dbReference type="Proteomes" id="UP000002668">
    <property type="component" value="Genome"/>
</dbReference>
<keyword evidence="2" id="KW-1133">Transmembrane helix</keyword>
<accession>E4ZSS4</accession>
<dbReference type="InParanoid" id="E4ZSS4"/>
<dbReference type="VEuPathDB" id="FungiDB:LEMA_P120030.1"/>
<dbReference type="PANTHER" id="PTHR37490">
    <property type="entry name" value="EXPRESSED PROTEIN"/>
    <property type="match status" value="1"/>
</dbReference>
<feature type="transmembrane region" description="Helical" evidence="2">
    <location>
        <begin position="62"/>
        <end position="82"/>
    </location>
</feature>
<protein>
    <submittedName>
        <fullName evidence="3">Uncharacterized protein</fullName>
    </submittedName>
</protein>
<dbReference type="EMBL" id="FP929123">
    <property type="protein sequence ID" value="CBX94512.1"/>
    <property type="molecule type" value="Genomic_DNA"/>
</dbReference>
<evidence type="ECO:0000313" key="4">
    <source>
        <dbReference type="Proteomes" id="UP000002668"/>
    </source>
</evidence>
<evidence type="ECO:0000256" key="1">
    <source>
        <dbReference type="SAM" id="MobiDB-lite"/>
    </source>
</evidence>
<dbReference type="AlphaFoldDB" id="E4ZSS4"/>
<dbReference type="eggNOG" id="ENOG502SB7A">
    <property type="taxonomic scope" value="Eukaryota"/>
</dbReference>
<dbReference type="PANTHER" id="PTHR37490:SF3">
    <property type="entry name" value="DUF3431 DOMAIN CONTAINING PROTEIN"/>
    <property type="match status" value="1"/>
</dbReference>
<feature type="region of interest" description="Disordered" evidence="1">
    <location>
        <begin position="410"/>
        <end position="434"/>
    </location>
</feature>
<evidence type="ECO:0000313" key="3">
    <source>
        <dbReference type="EMBL" id="CBX94512.1"/>
    </source>
</evidence>
<dbReference type="HOGENOM" id="CLU_031559_1_2_1"/>
<feature type="region of interest" description="Disordered" evidence="1">
    <location>
        <begin position="104"/>
        <end position="128"/>
    </location>
</feature>
<dbReference type="OMA" id="SWIIDNY"/>
<name>E4ZSS4_LEPMJ</name>
<proteinExistence type="predicted"/>
<reference evidence="4" key="1">
    <citation type="journal article" date="2011" name="Nat. Commun.">
        <title>Effector diversification within compartments of the Leptosphaeria maculans genome affected by Repeat-Induced Point mutations.</title>
        <authorList>
            <person name="Rouxel T."/>
            <person name="Grandaubert J."/>
            <person name="Hane J.K."/>
            <person name="Hoede C."/>
            <person name="van de Wouw A.P."/>
            <person name="Couloux A."/>
            <person name="Dominguez V."/>
            <person name="Anthouard V."/>
            <person name="Bally P."/>
            <person name="Bourras S."/>
            <person name="Cozijnsen A.J."/>
            <person name="Ciuffetti L.M."/>
            <person name="Degrave A."/>
            <person name="Dilmaghani A."/>
            <person name="Duret L."/>
            <person name="Fudal I."/>
            <person name="Goodwin S.B."/>
            <person name="Gout L."/>
            <person name="Glaser N."/>
            <person name="Linglin J."/>
            <person name="Kema G.H.J."/>
            <person name="Lapalu N."/>
            <person name="Lawrence C.B."/>
            <person name="May K."/>
            <person name="Meyer M."/>
            <person name="Ollivier B."/>
            <person name="Poulain J."/>
            <person name="Schoch C.L."/>
            <person name="Simon A."/>
            <person name="Spatafora J.W."/>
            <person name="Stachowiak A."/>
            <person name="Turgeon B.G."/>
            <person name="Tyler B.M."/>
            <person name="Vincent D."/>
            <person name="Weissenbach J."/>
            <person name="Amselem J."/>
            <person name="Quesneville H."/>
            <person name="Oliver R.P."/>
            <person name="Wincker P."/>
            <person name="Balesdent M.-H."/>
            <person name="Howlett B.J."/>
        </authorList>
    </citation>
    <scope>NUCLEOTIDE SEQUENCE [LARGE SCALE GENOMIC DNA]</scope>
    <source>
        <strain evidence="4">JN3 / isolate v23.1.3 / race Av1-4-5-6-7-8</strain>
    </source>
</reference>
<dbReference type="Pfam" id="PF11913">
    <property type="entry name" value="DUF3431"/>
    <property type="match status" value="1"/>
</dbReference>
<organism evidence="4">
    <name type="scientific">Leptosphaeria maculans (strain JN3 / isolate v23.1.3 / race Av1-4-5-6-7-8)</name>
    <name type="common">Blackleg fungus</name>
    <name type="synonym">Phoma lingam</name>
    <dbReference type="NCBI Taxonomy" id="985895"/>
    <lineage>
        <taxon>Eukaryota</taxon>
        <taxon>Fungi</taxon>
        <taxon>Dikarya</taxon>
        <taxon>Ascomycota</taxon>
        <taxon>Pezizomycotina</taxon>
        <taxon>Dothideomycetes</taxon>
        <taxon>Pleosporomycetidae</taxon>
        <taxon>Pleosporales</taxon>
        <taxon>Pleosporineae</taxon>
        <taxon>Leptosphaeriaceae</taxon>
        <taxon>Plenodomus</taxon>
        <taxon>Plenodomus lingam/Leptosphaeria maculans species complex</taxon>
    </lineage>
</organism>
<evidence type="ECO:0000256" key="2">
    <source>
        <dbReference type="SAM" id="Phobius"/>
    </source>
</evidence>
<dbReference type="OrthoDB" id="426718at2759"/>
<dbReference type="InterPro" id="IPR021838">
    <property type="entry name" value="DUF3431"/>
</dbReference>
<keyword evidence="4" id="KW-1185">Reference proteome</keyword>
<gene>
    <name evidence="3" type="ORF">LEMA_P120030.1</name>
</gene>
<keyword evidence="2" id="KW-0812">Transmembrane</keyword>